<gene>
    <name evidence="1" type="ORF">BN2614_LOCUS1</name>
</gene>
<proteinExistence type="predicted"/>
<keyword evidence="2" id="KW-1185">Reference proteome</keyword>
<dbReference type="Proteomes" id="UP000269945">
    <property type="component" value="Unassembled WGS sequence"/>
</dbReference>
<dbReference type="AlphaFoldDB" id="A0A9X9LPW9"/>
<reference evidence="1 2" key="1">
    <citation type="submission" date="2018-10" db="EMBL/GenBank/DDBJ databases">
        <authorList>
            <person name="Ekblom R."/>
            <person name="Jareborg N."/>
        </authorList>
    </citation>
    <scope>NUCLEOTIDE SEQUENCE [LARGE SCALE GENOMIC DNA]</scope>
    <source>
        <tissue evidence="1">Muscle</tissue>
    </source>
</reference>
<name>A0A9X9LPW9_GULGU</name>
<accession>A0A9X9LPW9</accession>
<sequence length="52" mass="5976">MTFPQASRPRERNPFLGMWNRPGIRKRCRSGTKGVWAAWGPVSTPFAKWGFP</sequence>
<dbReference type="EMBL" id="CYRY02010557">
    <property type="protein sequence ID" value="VCW78722.1"/>
    <property type="molecule type" value="Genomic_DNA"/>
</dbReference>
<protein>
    <submittedName>
        <fullName evidence="1">Uncharacterized protein</fullName>
    </submittedName>
</protein>
<evidence type="ECO:0000313" key="1">
    <source>
        <dbReference type="EMBL" id="VCW78722.1"/>
    </source>
</evidence>
<comment type="caution">
    <text evidence="1">The sequence shown here is derived from an EMBL/GenBank/DDBJ whole genome shotgun (WGS) entry which is preliminary data.</text>
</comment>
<evidence type="ECO:0000313" key="2">
    <source>
        <dbReference type="Proteomes" id="UP000269945"/>
    </source>
</evidence>
<organism evidence="1 2">
    <name type="scientific">Gulo gulo</name>
    <name type="common">Wolverine</name>
    <name type="synonym">Gluton</name>
    <dbReference type="NCBI Taxonomy" id="48420"/>
    <lineage>
        <taxon>Eukaryota</taxon>
        <taxon>Metazoa</taxon>
        <taxon>Chordata</taxon>
        <taxon>Craniata</taxon>
        <taxon>Vertebrata</taxon>
        <taxon>Euteleostomi</taxon>
        <taxon>Mammalia</taxon>
        <taxon>Eutheria</taxon>
        <taxon>Laurasiatheria</taxon>
        <taxon>Carnivora</taxon>
        <taxon>Caniformia</taxon>
        <taxon>Musteloidea</taxon>
        <taxon>Mustelidae</taxon>
        <taxon>Guloninae</taxon>
        <taxon>Gulo</taxon>
    </lineage>
</organism>